<gene>
    <name evidence="1" type="ORF">A9X01_03605</name>
</gene>
<dbReference type="InterPro" id="IPR027417">
    <property type="entry name" value="P-loop_NTPase"/>
</dbReference>
<protein>
    <recommendedName>
        <fullName evidence="3">Sulfotransferase</fullName>
    </recommendedName>
</protein>
<dbReference type="Proteomes" id="UP000093795">
    <property type="component" value="Unassembled WGS sequence"/>
</dbReference>
<dbReference type="Pfam" id="PF13469">
    <property type="entry name" value="Sulfotransfer_3"/>
    <property type="match status" value="1"/>
</dbReference>
<dbReference type="PANTHER" id="PTHR36451">
    <property type="entry name" value="PAPS-DEPENDENT SULFOTRANSFERASE STF3"/>
    <property type="match status" value="1"/>
</dbReference>
<dbReference type="OrthoDB" id="4365855at2"/>
<reference evidence="1 2" key="1">
    <citation type="submission" date="2016-06" db="EMBL/GenBank/DDBJ databases">
        <authorList>
            <person name="Kjaerup R.B."/>
            <person name="Dalgaard T.S."/>
            <person name="Juul-Madsen H.R."/>
        </authorList>
    </citation>
    <scope>NUCLEOTIDE SEQUENCE [LARGE SCALE GENOMIC DNA]</scope>
    <source>
        <strain evidence="1 2">1081914.2</strain>
    </source>
</reference>
<dbReference type="EMBL" id="LZKQ01000279">
    <property type="protein sequence ID" value="OBI76433.1"/>
    <property type="molecule type" value="Genomic_DNA"/>
</dbReference>
<organism evidence="1 2">
    <name type="scientific">Mycobacterium asiaticum</name>
    <dbReference type="NCBI Taxonomy" id="1790"/>
    <lineage>
        <taxon>Bacteria</taxon>
        <taxon>Bacillati</taxon>
        <taxon>Actinomycetota</taxon>
        <taxon>Actinomycetes</taxon>
        <taxon>Mycobacteriales</taxon>
        <taxon>Mycobacteriaceae</taxon>
        <taxon>Mycobacterium</taxon>
    </lineage>
</organism>
<sequence length="411" mass="45213">MTWRPTPRTPTAVAIYAAAEQDRDERPVRYRLDPAAVLEKAVTRCGEPVFADGWQDGLDVLLGSAREEGRLNAVGTRMVAQMAIGRLSAGAAIAKYRAEHPEVVDVQLDPPIVIIGGWRTGTTFLFRLLGSDPRLRAPLPAELVAPWSFAGPEPTGNTEVSAAATQLLHTLNPDMAFVHPSGPTLPEECVLGMGTDLRNWGFTSMLRLPSYAAWLAGQNLAATYERYREVLQLLASGATHRGRRFVLKAPAHTAELRHLVATFPGATVVQIHRDIVETLTSGSSLFAVYRSTYSDDVDPVEVGRQQIDQSELWFRRAADFRASADAGRATFVDLDYRAFVENPVAALDVIYRTAEMDPPRDPNAFVAAYHAAHPADGNRHRYTPAEFAIDETELRRRFQSIVSPSARATSR</sequence>
<evidence type="ECO:0000313" key="1">
    <source>
        <dbReference type="EMBL" id="OBI76433.1"/>
    </source>
</evidence>
<evidence type="ECO:0008006" key="3">
    <source>
        <dbReference type="Google" id="ProtNLM"/>
    </source>
</evidence>
<proteinExistence type="predicted"/>
<dbReference type="AlphaFoldDB" id="A0A1A3BQ23"/>
<accession>A0A1A3BQ23</accession>
<comment type="caution">
    <text evidence="1">The sequence shown here is derived from an EMBL/GenBank/DDBJ whole genome shotgun (WGS) entry which is preliminary data.</text>
</comment>
<dbReference type="PANTHER" id="PTHR36451:SF1">
    <property type="entry name" value="OMEGA-HYDROXY-BETA-DIHYDROMENAQUINONE-9 SULFOTRANSFERASE STF3"/>
    <property type="match status" value="1"/>
</dbReference>
<dbReference type="InterPro" id="IPR052736">
    <property type="entry name" value="Stf3_sulfotransferase"/>
</dbReference>
<evidence type="ECO:0000313" key="2">
    <source>
        <dbReference type="Proteomes" id="UP000093795"/>
    </source>
</evidence>
<dbReference type="SUPFAM" id="SSF52540">
    <property type="entry name" value="P-loop containing nucleoside triphosphate hydrolases"/>
    <property type="match status" value="1"/>
</dbReference>
<name>A0A1A3BQ23_MYCAS</name>
<dbReference type="Gene3D" id="3.40.50.300">
    <property type="entry name" value="P-loop containing nucleotide triphosphate hydrolases"/>
    <property type="match status" value="1"/>
</dbReference>